<dbReference type="Gene3D" id="1.10.30.50">
    <property type="match status" value="1"/>
</dbReference>
<dbReference type="RefSeq" id="WP_150973043.1">
    <property type="nucleotide sequence ID" value="NZ_VZDO01000021.1"/>
</dbReference>
<keyword evidence="1" id="KW-0255">Endonuclease</keyword>
<evidence type="ECO:0000313" key="2">
    <source>
        <dbReference type="Proteomes" id="UP000432089"/>
    </source>
</evidence>
<keyword evidence="1" id="KW-0540">Nuclease</keyword>
<evidence type="ECO:0000313" key="1">
    <source>
        <dbReference type="EMBL" id="KAB0676681.1"/>
    </source>
</evidence>
<dbReference type="AlphaFoldDB" id="A0A7V7PKV8"/>
<name>A0A7V7PKV8_9HYPH</name>
<comment type="caution">
    <text evidence="1">The sequence shown here is derived from an EMBL/GenBank/DDBJ whole genome shotgun (WGS) entry which is preliminary data.</text>
</comment>
<keyword evidence="1" id="KW-0378">Hydrolase</keyword>
<reference evidence="1 2" key="1">
    <citation type="submission" date="2019-09" db="EMBL/GenBank/DDBJ databases">
        <title>YIM 132180 draft genome.</title>
        <authorList>
            <person name="Zhang K."/>
        </authorList>
    </citation>
    <scope>NUCLEOTIDE SEQUENCE [LARGE SCALE GENOMIC DNA]</scope>
    <source>
        <strain evidence="1 2">YIM 132180</strain>
    </source>
</reference>
<dbReference type="EMBL" id="VZDO01000021">
    <property type="protein sequence ID" value="KAB0676681.1"/>
    <property type="molecule type" value="Genomic_DNA"/>
</dbReference>
<accession>A0A7V7PKV8</accession>
<protein>
    <submittedName>
        <fullName evidence="1">HNH endonuclease</fullName>
    </submittedName>
</protein>
<gene>
    <name evidence="1" type="ORF">F6X38_20470</name>
</gene>
<dbReference type="GO" id="GO:0004519">
    <property type="term" value="F:endonuclease activity"/>
    <property type="evidence" value="ECO:0007669"/>
    <property type="project" value="UniProtKB-KW"/>
</dbReference>
<keyword evidence="2" id="KW-1185">Reference proteome</keyword>
<dbReference type="Proteomes" id="UP000432089">
    <property type="component" value="Unassembled WGS sequence"/>
</dbReference>
<sequence>MRRARLRWDEAQREVEQAAPEPCWLCGRLLGQRVEWHHPWPKSRGGRDTVPVHPICHRTIHACFTNKELELFEEEGRPLGEQPEMARFLGWIATKPPDFSAPTRRRR</sequence>
<organism evidence="1 2">
    <name type="scientific">Plantimonas leprariae</name>
    <dbReference type="NCBI Taxonomy" id="2615207"/>
    <lineage>
        <taxon>Bacteria</taxon>
        <taxon>Pseudomonadati</taxon>
        <taxon>Pseudomonadota</taxon>
        <taxon>Alphaproteobacteria</taxon>
        <taxon>Hyphomicrobiales</taxon>
        <taxon>Aurantimonadaceae</taxon>
        <taxon>Plantimonas</taxon>
    </lineage>
</organism>
<proteinExistence type="predicted"/>